<dbReference type="GO" id="GO:0016874">
    <property type="term" value="F:ligase activity"/>
    <property type="evidence" value="ECO:0007669"/>
    <property type="project" value="UniProtKB-KW"/>
</dbReference>
<evidence type="ECO:0000313" key="8">
    <source>
        <dbReference type="EMBL" id="UPL11296.1"/>
    </source>
</evidence>
<dbReference type="RefSeq" id="WP_247638422.1">
    <property type="nucleotide sequence ID" value="NZ_CP078076.1"/>
</dbReference>
<feature type="transmembrane region" description="Helical" evidence="6">
    <location>
        <begin position="362"/>
        <end position="382"/>
    </location>
</feature>
<dbReference type="Pfam" id="PF04932">
    <property type="entry name" value="Wzy_C"/>
    <property type="match status" value="1"/>
</dbReference>
<evidence type="ECO:0000256" key="6">
    <source>
        <dbReference type="SAM" id="Phobius"/>
    </source>
</evidence>
<keyword evidence="3 6" id="KW-1133">Transmembrane helix</keyword>
<evidence type="ECO:0000256" key="4">
    <source>
        <dbReference type="ARBA" id="ARBA00023136"/>
    </source>
</evidence>
<feature type="transmembrane region" description="Helical" evidence="6">
    <location>
        <begin position="31"/>
        <end position="49"/>
    </location>
</feature>
<dbReference type="Proteomes" id="UP000831467">
    <property type="component" value="Chromosome"/>
</dbReference>
<evidence type="ECO:0000313" key="9">
    <source>
        <dbReference type="Proteomes" id="UP000831467"/>
    </source>
</evidence>
<feature type="transmembrane region" description="Helical" evidence="6">
    <location>
        <begin position="256"/>
        <end position="273"/>
    </location>
</feature>
<dbReference type="InterPro" id="IPR007016">
    <property type="entry name" value="O-antigen_ligase-rel_domated"/>
</dbReference>
<gene>
    <name evidence="8" type="ORF">KV394_09295</name>
</gene>
<feature type="transmembrane region" description="Helical" evidence="6">
    <location>
        <begin position="212"/>
        <end position="229"/>
    </location>
</feature>
<comment type="subcellular location">
    <subcellularLocation>
        <location evidence="1">Membrane</location>
        <topology evidence="1">Multi-pass membrane protein</topology>
    </subcellularLocation>
</comment>
<evidence type="ECO:0000256" key="1">
    <source>
        <dbReference type="ARBA" id="ARBA00004141"/>
    </source>
</evidence>
<proteinExistence type="predicted"/>
<dbReference type="PANTHER" id="PTHR37422:SF13">
    <property type="entry name" value="LIPOPOLYSACCHARIDE BIOSYNTHESIS PROTEIN PA4999-RELATED"/>
    <property type="match status" value="1"/>
</dbReference>
<feature type="transmembrane region" description="Helical" evidence="6">
    <location>
        <begin position="113"/>
        <end position="131"/>
    </location>
</feature>
<feature type="domain" description="O-antigen ligase-related" evidence="7">
    <location>
        <begin position="223"/>
        <end position="374"/>
    </location>
</feature>
<feature type="transmembrane region" description="Helical" evidence="6">
    <location>
        <begin position="55"/>
        <end position="73"/>
    </location>
</feature>
<organism evidence="8 9">
    <name type="scientific">Microbacterium sufflavum</name>
    <dbReference type="NCBI Taxonomy" id="2851649"/>
    <lineage>
        <taxon>Bacteria</taxon>
        <taxon>Bacillati</taxon>
        <taxon>Actinomycetota</taxon>
        <taxon>Actinomycetes</taxon>
        <taxon>Micrococcales</taxon>
        <taxon>Microbacteriaceae</taxon>
        <taxon>Microbacterium</taxon>
    </lineage>
</organism>
<accession>A0ABY4IEX2</accession>
<keyword evidence="2 6" id="KW-0812">Transmembrane</keyword>
<keyword evidence="4 6" id="KW-0472">Membrane</keyword>
<evidence type="ECO:0000259" key="7">
    <source>
        <dbReference type="Pfam" id="PF04932"/>
    </source>
</evidence>
<keyword evidence="9" id="KW-1185">Reference proteome</keyword>
<name>A0ABY4IEX2_9MICO</name>
<sequence>MTAERIARTGPIPGWERDSGSDRASGALTRLAHVIVFALPILAAFGPFIPGVGSLFAFRAAALLLLVLAVLGRKSTVRSAARQSTVVLAAVWMFVTAMSLLAVGPAAESWGELLSLISGIAALLALSLLPSPGRALTLFLRGWLVGYIVISALAVAEMITGSSISASLAQGRTIDGWGLTVVFFNPNNYATYLLYSFLALFALWARVRTKAAKVLCFLALASVPVLMTFTNSRTGVWTAAAFIVVSILLYLRTRRLLRFALVIVTVLAAVLVLDRVEENPIVELADYIGNAGYSIDVLGFQMAVDSSTYVRWELVLAGLALFALRPLLGWGPGAFEGAVVSNGMDTRTLGVISPHNGFIEVLAQYGIFVFAVFVFWLGRMLVVGIRQRKDPDRVVSAGGIVLLIGIASLPVVLTMHSSTLDPSTTWVFFGLLLLIARAAEDRAPLERSLSSGNEGGGS</sequence>
<feature type="transmembrane region" description="Helical" evidence="6">
    <location>
        <begin position="394"/>
        <end position="417"/>
    </location>
</feature>
<dbReference type="PANTHER" id="PTHR37422">
    <property type="entry name" value="TEICHURONIC ACID BIOSYNTHESIS PROTEIN TUAE"/>
    <property type="match status" value="1"/>
</dbReference>
<reference evidence="8 9" key="1">
    <citation type="submission" date="2021-06" db="EMBL/GenBank/DDBJ databases">
        <title>Genome-based taxonomic framework of Microbacterium strains isolated from marine environment, the description of four new species and reclassification of four preexisting species.</title>
        <authorList>
            <person name="Lee S.D."/>
            <person name="Kim S.-M."/>
            <person name="Byeon Y.-S."/>
            <person name="Yang H.L."/>
            <person name="Kim I.S."/>
        </authorList>
    </citation>
    <scope>NUCLEOTIDE SEQUENCE [LARGE SCALE GENOMIC DNA]</scope>
    <source>
        <strain evidence="8 9">SSW1-51</strain>
    </source>
</reference>
<dbReference type="EMBL" id="CP078076">
    <property type="protein sequence ID" value="UPL11296.1"/>
    <property type="molecule type" value="Genomic_DNA"/>
</dbReference>
<dbReference type="InterPro" id="IPR051533">
    <property type="entry name" value="WaaL-like"/>
</dbReference>
<evidence type="ECO:0000256" key="3">
    <source>
        <dbReference type="ARBA" id="ARBA00022989"/>
    </source>
</evidence>
<feature type="transmembrane region" description="Helical" evidence="6">
    <location>
        <begin position="85"/>
        <end position="107"/>
    </location>
</feature>
<feature type="region of interest" description="Disordered" evidence="5">
    <location>
        <begin position="1"/>
        <end position="21"/>
    </location>
</feature>
<evidence type="ECO:0000256" key="2">
    <source>
        <dbReference type="ARBA" id="ARBA00022692"/>
    </source>
</evidence>
<feature type="transmembrane region" description="Helical" evidence="6">
    <location>
        <begin position="143"/>
        <end position="169"/>
    </location>
</feature>
<protein>
    <submittedName>
        <fullName evidence="8">O-antigen ligase family protein</fullName>
    </submittedName>
</protein>
<keyword evidence="8" id="KW-0436">Ligase</keyword>
<feature type="transmembrane region" description="Helical" evidence="6">
    <location>
        <begin position="235"/>
        <end position="251"/>
    </location>
</feature>
<evidence type="ECO:0000256" key="5">
    <source>
        <dbReference type="SAM" id="MobiDB-lite"/>
    </source>
</evidence>
<feature type="transmembrane region" description="Helical" evidence="6">
    <location>
        <begin position="423"/>
        <end position="439"/>
    </location>
</feature>
<feature type="transmembrane region" description="Helical" evidence="6">
    <location>
        <begin position="189"/>
        <end position="205"/>
    </location>
</feature>